<protein>
    <recommendedName>
        <fullName evidence="5">Ubiquitin-like protease family profile domain-containing protein</fullName>
    </recommendedName>
</protein>
<accession>A0A438F942</accession>
<dbReference type="InterPro" id="IPR003653">
    <property type="entry name" value="Peptidase_C48_C"/>
</dbReference>
<dbReference type="Gene3D" id="3.40.395.10">
    <property type="entry name" value="Adenoviral Proteinase, Chain A"/>
    <property type="match status" value="1"/>
</dbReference>
<evidence type="ECO:0000313" key="6">
    <source>
        <dbReference type="EMBL" id="RVW56476.1"/>
    </source>
</evidence>
<dbReference type="PANTHER" id="PTHR12606:SF1">
    <property type="entry name" value="UBIQUITIN-LIKE-SPECIFIC PROTEASE 1A"/>
    <property type="match status" value="1"/>
</dbReference>
<gene>
    <name evidence="6" type="ORF">CK203_072485</name>
</gene>
<dbReference type="GO" id="GO:0006508">
    <property type="term" value="P:proteolysis"/>
    <property type="evidence" value="ECO:0007669"/>
    <property type="project" value="UniProtKB-KW"/>
</dbReference>
<dbReference type="Pfam" id="PF02902">
    <property type="entry name" value="Peptidase_C48"/>
    <property type="match status" value="1"/>
</dbReference>
<comment type="caution">
    <text evidence="6">The sequence shown here is derived from an EMBL/GenBank/DDBJ whole genome shotgun (WGS) entry which is preliminary data.</text>
</comment>
<evidence type="ECO:0000259" key="5">
    <source>
        <dbReference type="PROSITE" id="PS50600"/>
    </source>
</evidence>
<evidence type="ECO:0000256" key="1">
    <source>
        <dbReference type="ARBA" id="ARBA00005234"/>
    </source>
</evidence>
<keyword evidence="2" id="KW-0645">Protease</keyword>
<organism evidence="6 7">
    <name type="scientific">Vitis vinifera</name>
    <name type="common">Grape</name>
    <dbReference type="NCBI Taxonomy" id="29760"/>
    <lineage>
        <taxon>Eukaryota</taxon>
        <taxon>Viridiplantae</taxon>
        <taxon>Streptophyta</taxon>
        <taxon>Embryophyta</taxon>
        <taxon>Tracheophyta</taxon>
        <taxon>Spermatophyta</taxon>
        <taxon>Magnoliopsida</taxon>
        <taxon>eudicotyledons</taxon>
        <taxon>Gunneridae</taxon>
        <taxon>Pentapetalae</taxon>
        <taxon>rosids</taxon>
        <taxon>Vitales</taxon>
        <taxon>Vitaceae</taxon>
        <taxon>Viteae</taxon>
        <taxon>Vitis</taxon>
    </lineage>
</organism>
<proteinExistence type="inferred from homology"/>
<reference evidence="6 7" key="1">
    <citation type="journal article" date="2018" name="PLoS Genet.">
        <title>Population sequencing reveals clonal diversity and ancestral inbreeding in the grapevine cultivar Chardonnay.</title>
        <authorList>
            <person name="Roach M.J."/>
            <person name="Johnson D.L."/>
            <person name="Bohlmann J."/>
            <person name="van Vuuren H.J."/>
            <person name="Jones S.J."/>
            <person name="Pretorius I.S."/>
            <person name="Schmidt S.A."/>
            <person name="Borneman A.R."/>
        </authorList>
    </citation>
    <scope>NUCLEOTIDE SEQUENCE [LARGE SCALE GENOMIC DNA]</scope>
    <source>
        <strain evidence="7">cv. Chardonnay</strain>
        <tissue evidence="6">Leaf</tissue>
    </source>
</reference>
<dbReference type="Proteomes" id="UP000288805">
    <property type="component" value="Unassembled WGS sequence"/>
</dbReference>
<dbReference type="PROSITE" id="PS50600">
    <property type="entry name" value="ULP_PROTEASE"/>
    <property type="match status" value="1"/>
</dbReference>
<dbReference type="InterPro" id="IPR038765">
    <property type="entry name" value="Papain-like_cys_pep_sf"/>
</dbReference>
<evidence type="ECO:0000256" key="4">
    <source>
        <dbReference type="ARBA" id="ARBA00022807"/>
    </source>
</evidence>
<feature type="domain" description="Ubiquitin-like protease family profile" evidence="5">
    <location>
        <begin position="1"/>
        <end position="216"/>
    </location>
</feature>
<name>A0A438F942_VITVI</name>
<sequence length="327" mass="36949">MGVQEGCGSKQPSPTPRRRFKHIGKRLVKPTAICKSPFVSQCVQLFPKISQQERLVADYVLSENGEPSEILYDIHDTYITRDELFLLNGGRWVNSVIIGVVCRMMNVEQARPLRAHYFDPTFSLFFPVYDNNHWHVHVVNIPTSRVEILSSLPLRRGNGISAILRRLSEAIDKAFHAHGMLRRLEVSKFQHVQPQIVQQLNGYDCGMFAIKYMEHWNGATLAHSIEEASATKTLEIGLFEFLPNQPIILVCVVQDKMHLYRLRLVTTLVTNAANNARDKMHLYRLRGHLQHGRSLMGPYLHESGVGGAGSPQSEGGAIYAIVMLKSV</sequence>
<dbReference type="SUPFAM" id="SSF54001">
    <property type="entry name" value="Cysteine proteinases"/>
    <property type="match status" value="1"/>
</dbReference>
<dbReference type="EMBL" id="QGNW01001077">
    <property type="protein sequence ID" value="RVW56476.1"/>
    <property type="molecule type" value="Genomic_DNA"/>
</dbReference>
<evidence type="ECO:0000256" key="2">
    <source>
        <dbReference type="ARBA" id="ARBA00022670"/>
    </source>
</evidence>
<dbReference type="AlphaFoldDB" id="A0A438F942"/>
<comment type="similarity">
    <text evidence="1">Belongs to the peptidase C48 family.</text>
</comment>
<evidence type="ECO:0000256" key="3">
    <source>
        <dbReference type="ARBA" id="ARBA00022801"/>
    </source>
</evidence>
<dbReference type="PANTHER" id="PTHR12606">
    <property type="entry name" value="SENTRIN/SUMO-SPECIFIC PROTEASE"/>
    <property type="match status" value="1"/>
</dbReference>
<keyword evidence="3" id="KW-0378">Hydrolase</keyword>
<keyword evidence="4" id="KW-0788">Thiol protease</keyword>
<dbReference type="GO" id="GO:0008234">
    <property type="term" value="F:cysteine-type peptidase activity"/>
    <property type="evidence" value="ECO:0007669"/>
    <property type="project" value="UniProtKB-KW"/>
</dbReference>
<evidence type="ECO:0000313" key="7">
    <source>
        <dbReference type="Proteomes" id="UP000288805"/>
    </source>
</evidence>